<evidence type="ECO:0000313" key="3">
    <source>
        <dbReference type="Proteomes" id="UP000287651"/>
    </source>
</evidence>
<organism evidence="2 3">
    <name type="scientific">Ensete ventricosum</name>
    <name type="common">Abyssinian banana</name>
    <name type="synonym">Musa ensete</name>
    <dbReference type="NCBI Taxonomy" id="4639"/>
    <lineage>
        <taxon>Eukaryota</taxon>
        <taxon>Viridiplantae</taxon>
        <taxon>Streptophyta</taxon>
        <taxon>Embryophyta</taxon>
        <taxon>Tracheophyta</taxon>
        <taxon>Spermatophyta</taxon>
        <taxon>Magnoliopsida</taxon>
        <taxon>Liliopsida</taxon>
        <taxon>Zingiberales</taxon>
        <taxon>Musaceae</taxon>
        <taxon>Ensete</taxon>
    </lineage>
</organism>
<dbReference type="EMBL" id="AMZH03021222">
    <property type="protein sequence ID" value="RRT38433.1"/>
    <property type="molecule type" value="Genomic_DNA"/>
</dbReference>
<gene>
    <name evidence="2" type="ORF">B296_00049559</name>
</gene>
<evidence type="ECO:0000256" key="1">
    <source>
        <dbReference type="SAM" id="MobiDB-lite"/>
    </source>
</evidence>
<dbReference type="Proteomes" id="UP000287651">
    <property type="component" value="Unassembled WGS sequence"/>
</dbReference>
<evidence type="ECO:0000313" key="2">
    <source>
        <dbReference type="EMBL" id="RRT38433.1"/>
    </source>
</evidence>
<proteinExistence type="predicted"/>
<comment type="caution">
    <text evidence="2">The sequence shown here is derived from an EMBL/GenBank/DDBJ whole genome shotgun (WGS) entry which is preliminary data.</text>
</comment>
<dbReference type="AlphaFoldDB" id="A0A426XG53"/>
<reference evidence="2 3" key="1">
    <citation type="journal article" date="2014" name="Agronomy (Basel)">
        <title>A Draft Genome Sequence for Ensete ventricosum, the Drought-Tolerant Tree Against Hunger.</title>
        <authorList>
            <person name="Harrison J."/>
            <person name="Moore K.A."/>
            <person name="Paszkiewicz K."/>
            <person name="Jones T."/>
            <person name="Grant M."/>
            <person name="Ambacheew D."/>
            <person name="Muzemil S."/>
            <person name="Studholme D.J."/>
        </authorList>
    </citation>
    <scope>NUCLEOTIDE SEQUENCE [LARGE SCALE GENOMIC DNA]</scope>
</reference>
<sequence>AVSSCARGRHWPPLRAGPGGSPSPPLAGGLGRGLAVGDRGREENRRWWLKL</sequence>
<feature type="non-terminal residue" evidence="2">
    <location>
        <position position="1"/>
    </location>
</feature>
<feature type="region of interest" description="Disordered" evidence="1">
    <location>
        <begin position="1"/>
        <end position="40"/>
    </location>
</feature>
<name>A0A426XG53_ENSVE</name>
<accession>A0A426XG53</accession>
<protein>
    <submittedName>
        <fullName evidence="2">Uncharacterized protein</fullName>
    </submittedName>
</protein>